<keyword evidence="1" id="KW-0677">Repeat</keyword>
<dbReference type="SUPFAM" id="SSF48403">
    <property type="entry name" value="Ankyrin repeat"/>
    <property type="match status" value="1"/>
</dbReference>
<dbReference type="SMART" id="SM00698">
    <property type="entry name" value="MORN"/>
    <property type="match status" value="2"/>
</dbReference>
<evidence type="ECO:0000256" key="3">
    <source>
        <dbReference type="SAM" id="MobiDB-lite"/>
    </source>
</evidence>
<sequence>MGSFNKLTALIDVFTTKDKCWPYVQYYIGDKDKHQRSGFGENHWSGAISLECYIGRFVQNTMHGMGEYKWQHQGPNDIFASYEGYFYANTMHGYGTMSYADGRVFSGLYYNNMRWGPGIESHINLQENVGLWRGSQLIRLAWRPQAPSITLDLTSAANGKDFVESYRTMLLPKPSTVDEINSAVDLLKDSGCDPLLASKIWHKLYPKNCTNVKSAACNIQLFERNYYTEGCYSLEELHEWNDEITDAEPNLEIHYAWNNSKTILHIMKHCYRHENQRSTYNINIAGILSGQRFLFKSPGIHELNCRTLLMASYLGYLSKVAQLIMESNVHPDVADCQGNSTIMYATAGEQVEIILFLVEVGADINCYNDSCCTPLGLALMKLLCVQNDIPISTIVQSLLPPTSTQQSCTDKIENVSEWNIVRETPALSPGRPFTRSPSKVKAPNTKKLKSSISLKDAPKRKQELLFEKEINSDTNSFESFSDSERLYTSINSEFIMKIDDLFQQTTANNILFYLFEVHDMVKEVIENDEDHKKATEKNPKKALSKEYKVKTKLSKELFPQIVEDSSSITSADKAKKETLDRIKLTILQLCDNGADPCLVNCPQPSLVMAILASCPEIISELVSRGADINMNYSNFRNYTALDLAISLPFTFVNLETIRTILKAGGKANHLLQSMEYPEYDNNGPTLLHVVLSKTTESDTEEEIRGHIIALLLEHDCDPTIQFKGRSPMDIALSKSLDIFDIFVKSPKTNLNTVINNSNQNVLVKLFVANFCNTLSLTDRLQILTNLMQRGANPLLECYNGSEKYQNLFVFANKIMENFESQPKQHDTKPKKADKPKKEDKLASKSLGKLTSDEVEDYKQALQLVKEYARYLHITWIQIKLVKELSDIVQRYKHRHWSMIIKEHKNWKQMKLWVTTRRCLEIWNVLRSSQKFVNGKNILKNLLCIVEFYNVTPFGKSLTKITAELKDSVEKQVKGILREQELSKAMSDSTLSYVAFELKEDADQCFKVCFECAMPFQVERIECSCCKLVLFCCENCVKVNEECINYHPCIAILKK</sequence>
<dbReference type="InterPro" id="IPR002110">
    <property type="entry name" value="Ankyrin_rpt"/>
</dbReference>
<dbReference type="SUPFAM" id="SSF82185">
    <property type="entry name" value="Histone H3 K4-specific methyltransferase SET7/9 N-terminal domain"/>
    <property type="match status" value="1"/>
</dbReference>
<dbReference type="Proteomes" id="UP000005204">
    <property type="component" value="Unassembled WGS sequence"/>
</dbReference>
<feature type="repeat" description="ANK" evidence="2">
    <location>
        <begin position="337"/>
        <end position="369"/>
    </location>
</feature>
<evidence type="ECO:0008006" key="6">
    <source>
        <dbReference type="Google" id="ProtNLM"/>
    </source>
</evidence>
<dbReference type="InterPro" id="IPR053064">
    <property type="entry name" value="Ankyrin-MYND_domain-protein"/>
</dbReference>
<dbReference type="AlphaFoldDB" id="A0A8R2GCQ6"/>
<dbReference type="Gene3D" id="1.25.40.20">
    <property type="entry name" value="Ankyrin repeat-containing domain"/>
    <property type="match status" value="2"/>
</dbReference>
<reference evidence="5" key="1">
    <citation type="journal article" date="2008" name="Insect Biochem. Mol. Biol.">
        <title>The genome of a lepidopteran model insect, the silkworm Bombyx mori.</title>
        <authorList>
            <consortium name="International Silkworm Genome Consortium"/>
        </authorList>
    </citation>
    <scope>NUCLEOTIDE SEQUENCE [LARGE SCALE GENOMIC DNA]</scope>
    <source>
        <strain evidence="5">p50T</strain>
    </source>
</reference>
<evidence type="ECO:0000256" key="2">
    <source>
        <dbReference type="PROSITE-ProRule" id="PRU00023"/>
    </source>
</evidence>
<dbReference type="InterPro" id="IPR036770">
    <property type="entry name" value="Ankyrin_rpt-contain_sf"/>
</dbReference>
<protein>
    <recommendedName>
        <fullName evidence="6">Ankyrin repeat and MYND domain-containing protein 1</fullName>
    </recommendedName>
</protein>
<keyword evidence="5" id="KW-1185">Reference proteome</keyword>
<dbReference type="PANTHER" id="PTHR15897:SF2">
    <property type="entry name" value="ANKYRIN REPEAT AND MYND DOMAIN-CONTAINING PROTEIN 1"/>
    <property type="match status" value="1"/>
</dbReference>
<dbReference type="OrthoDB" id="444338at2759"/>
<keyword evidence="2" id="KW-0040">ANK repeat</keyword>
<name>A0A8R2GCQ6_BOMMO</name>
<dbReference type="PROSITE" id="PS50088">
    <property type="entry name" value="ANK_REPEAT"/>
    <property type="match status" value="1"/>
</dbReference>
<dbReference type="RefSeq" id="XP_012549319.1">
    <property type="nucleotide sequence ID" value="XM_012693865.3"/>
</dbReference>
<dbReference type="GeneID" id="101736489"/>
<dbReference type="PANTHER" id="PTHR15897">
    <property type="entry name" value="ANKYRIN REPEAT AND MYND DOMAIN PROTEIN 1"/>
    <property type="match status" value="1"/>
</dbReference>
<dbReference type="PROSITE" id="PS50297">
    <property type="entry name" value="ANK_REP_REGION"/>
    <property type="match status" value="1"/>
</dbReference>
<organism evidence="4 5">
    <name type="scientific">Bombyx mori</name>
    <name type="common">Silk moth</name>
    <dbReference type="NCBI Taxonomy" id="7091"/>
    <lineage>
        <taxon>Eukaryota</taxon>
        <taxon>Metazoa</taxon>
        <taxon>Ecdysozoa</taxon>
        <taxon>Arthropoda</taxon>
        <taxon>Hexapoda</taxon>
        <taxon>Insecta</taxon>
        <taxon>Pterygota</taxon>
        <taxon>Neoptera</taxon>
        <taxon>Endopterygota</taxon>
        <taxon>Lepidoptera</taxon>
        <taxon>Glossata</taxon>
        <taxon>Ditrysia</taxon>
        <taxon>Bombycoidea</taxon>
        <taxon>Bombycidae</taxon>
        <taxon>Bombycinae</taxon>
        <taxon>Bombyx</taxon>
    </lineage>
</organism>
<evidence type="ECO:0000256" key="1">
    <source>
        <dbReference type="ARBA" id="ARBA00022737"/>
    </source>
</evidence>
<dbReference type="EnsemblMetazoa" id="XM_012693865.2">
    <property type="protein sequence ID" value="XP_012549319.1"/>
    <property type="gene ID" value="LOC101736489"/>
</dbReference>
<dbReference type="KEGG" id="bmor:101736489"/>
<proteinExistence type="predicted"/>
<evidence type="ECO:0000313" key="4">
    <source>
        <dbReference type="EnsemblMetazoa" id="XP_012549319.1"/>
    </source>
</evidence>
<reference evidence="4" key="2">
    <citation type="submission" date="2022-06" db="UniProtKB">
        <authorList>
            <consortium name="EnsemblMetazoa"/>
        </authorList>
    </citation>
    <scope>IDENTIFICATION</scope>
    <source>
        <strain evidence="4">p50T (Dazao)</strain>
    </source>
</reference>
<dbReference type="SMART" id="SM00248">
    <property type="entry name" value="ANK"/>
    <property type="match status" value="5"/>
</dbReference>
<feature type="region of interest" description="Disordered" evidence="3">
    <location>
        <begin position="820"/>
        <end position="843"/>
    </location>
</feature>
<dbReference type="InterPro" id="IPR003409">
    <property type="entry name" value="MORN"/>
</dbReference>
<accession>A0A8R2GCQ6</accession>
<evidence type="ECO:0000313" key="5">
    <source>
        <dbReference type="Proteomes" id="UP000005204"/>
    </source>
</evidence>
<feature type="compositionally biased region" description="Basic and acidic residues" evidence="3">
    <location>
        <begin position="822"/>
        <end position="842"/>
    </location>
</feature>